<evidence type="ECO:0000313" key="16">
    <source>
        <dbReference type="Proteomes" id="UP000030428"/>
    </source>
</evidence>
<proteinExistence type="inferred from homology"/>
<comment type="pathway">
    <text evidence="1">Cell wall biogenesis; peptidoglycan biosynthesis.</text>
</comment>
<evidence type="ECO:0000256" key="5">
    <source>
        <dbReference type="ARBA" id="ARBA00022670"/>
    </source>
</evidence>
<dbReference type="GO" id="GO:0006508">
    <property type="term" value="P:proteolysis"/>
    <property type="evidence" value="ECO:0007669"/>
    <property type="project" value="UniProtKB-KW"/>
</dbReference>
<evidence type="ECO:0000259" key="12">
    <source>
        <dbReference type="Pfam" id="PF00905"/>
    </source>
</evidence>
<evidence type="ECO:0000259" key="13">
    <source>
        <dbReference type="Pfam" id="PF00912"/>
    </source>
</evidence>
<evidence type="ECO:0000256" key="10">
    <source>
        <dbReference type="ARBA" id="ARBA00044770"/>
    </source>
</evidence>
<dbReference type="GO" id="GO:0009252">
    <property type="term" value="P:peptidoglycan biosynthetic process"/>
    <property type="evidence" value="ECO:0007669"/>
    <property type="project" value="UniProtKB-UniPathway"/>
</dbReference>
<dbReference type="Gene3D" id="3.40.710.10">
    <property type="entry name" value="DD-peptidase/beta-lactamase superfamily"/>
    <property type="match status" value="1"/>
</dbReference>
<name>A0A0A6P3U4_9GAMM</name>
<dbReference type="InterPro" id="IPR011815">
    <property type="entry name" value="PBP_1c"/>
</dbReference>
<keyword evidence="9" id="KW-0511">Multifunctional enzyme</keyword>
<dbReference type="SUPFAM" id="SSF53955">
    <property type="entry name" value="Lysozyme-like"/>
    <property type="match status" value="1"/>
</dbReference>
<dbReference type="EMBL" id="JSZA02000125">
    <property type="protein sequence ID" value="KHD05540.1"/>
    <property type="molecule type" value="Genomic_DNA"/>
</dbReference>
<keyword evidence="6" id="KW-0328">Glycosyltransferase</keyword>
<dbReference type="InterPro" id="IPR050396">
    <property type="entry name" value="Glycosyltr_51/Transpeptidase"/>
</dbReference>
<dbReference type="Pfam" id="PF00912">
    <property type="entry name" value="Transgly"/>
    <property type="match status" value="1"/>
</dbReference>
<feature type="domain" description="Penicillin-binding C-terminal" evidence="14">
    <location>
        <begin position="617"/>
        <end position="691"/>
    </location>
</feature>
<dbReference type="UniPathway" id="UPA00219"/>
<dbReference type="InterPro" id="IPR001460">
    <property type="entry name" value="PCN-bd_Tpept"/>
</dbReference>
<dbReference type="PANTHER" id="PTHR32282:SF15">
    <property type="entry name" value="PENICILLIN-BINDING PROTEIN 1C"/>
    <property type="match status" value="1"/>
</dbReference>
<evidence type="ECO:0000256" key="7">
    <source>
        <dbReference type="ARBA" id="ARBA00022679"/>
    </source>
</evidence>
<dbReference type="InterPro" id="IPR001264">
    <property type="entry name" value="Glyco_trans_51"/>
</dbReference>
<dbReference type="EC" id="2.4.99.28" evidence="10"/>
<comment type="similarity">
    <text evidence="2">In the C-terminal section; belongs to the transpeptidase family.</text>
</comment>
<dbReference type="SUPFAM" id="SSF56601">
    <property type="entry name" value="beta-lactamase/transpeptidase-like"/>
    <property type="match status" value="1"/>
</dbReference>
<dbReference type="InterPro" id="IPR012338">
    <property type="entry name" value="Beta-lactam/transpept-like"/>
</dbReference>
<dbReference type="Proteomes" id="UP000030428">
    <property type="component" value="Unassembled WGS sequence"/>
</dbReference>
<dbReference type="NCBIfam" id="TIGR02073">
    <property type="entry name" value="PBP_1c"/>
    <property type="match status" value="1"/>
</dbReference>
<reference evidence="15 16" key="1">
    <citation type="journal article" date="2016" name="Front. Microbiol.">
        <title>Single-Cell (Meta-)Genomics of a Dimorphic Candidatus Thiomargarita nelsonii Reveals Genomic Plasticity.</title>
        <authorList>
            <person name="Flood B.E."/>
            <person name="Fliss P."/>
            <person name="Jones D.S."/>
            <person name="Dick G.J."/>
            <person name="Jain S."/>
            <person name="Kaster A.K."/>
            <person name="Winkel M."/>
            <person name="Mussmann M."/>
            <person name="Bailey J."/>
        </authorList>
    </citation>
    <scope>NUCLEOTIDE SEQUENCE [LARGE SCALE GENOMIC DNA]</scope>
    <source>
        <strain evidence="15">Hydrate Ridge</strain>
    </source>
</reference>
<feature type="domain" description="Penicillin-binding protein transpeptidase" evidence="12">
    <location>
        <begin position="304"/>
        <end position="531"/>
    </location>
</feature>
<dbReference type="InterPro" id="IPR023346">
    <property type="entry name" value="Lysozyme-like_dom_sf"/>
</dbReference>
<dbReference type="Pfam" id="PF06832">
    <property type="entry name" value="BiPBP_C"/>
    <property type="match status" value="1"/>
</dbReference>
<dbReference type="Gene3D" id="1.10.3810.10">
    <property type="entry name" value="Biosynthetic peptidoglycan transglycosylase-like"/>
    <property type="match status" value="1"/>
</dbReference>
<evidence type="ECO:0000313" key="15">
    <source>
        <dbReference type="EMBL" id="KHD05540.1"/>
    </source>
</evidence>
<dbReference type="Pfam" id="PF00905">
    <property type="entry name" value="Transpeptidase"/>
    <property type="match status" value="1"/>
</dbReference>
<dbReference type="GO" id="GO:0008955">
    <property type="term" value="F:peptidoglycan glycosyltransferase activity"/>
    <property type="evidence" value="ECO:0007669"/>
    <property type="project" value="UniProtKB-EC"/>
</dbReference>
<keyword evidence="4" id="KW-0121">Carboxypeptidase</keyword>
<evidence type="ECO:0000256" key="8">
    <source>
        <dbReference type="ARBA" id="ARBA00022801"/>
    </source>
</evidence>
<keyword evidence="16" id="KW-1185">Reference proteome</keyword>
<evidence type="ECO:0000256" key="4">
    <source>
        <dbReference type="ARBA" id="ARBA00022645"/>
    </source>
</evidence>
<gene>
    <name evidence="15" type="ORF">PN36_24245</name>
</gene>
<evidence type="ECO:0000256" key="1">
    <source>
        <dbReference type="ARBA" id="ARBA00004752"/>
    </source>
</evidence>
<evidence type="ECO:0000256" key="6">
    <source>
        <dbReference type="ARBA" id="ARBA00022676"/>
    </source>
</evidence>
<dbReference type="InterPro" id="IPR009647">
    <property type="entry name" value="PBP_C"/>
</dbReference>
<evidence type="ECO:0000256" key="3">
    <source>
        <dbReference type="ARBA" id="ARBA00007739"/>
    </source>
</evidence>
<dbReference type="GO" id="GO:0030288">
    <property type="term" value="C:outer membrane-bounded periplasmic space"/>
    <property type="evidence" value="ECO:0007669"/>
    <property type="project" value="TreeGrafter"/>
</dbReference>
<comment type="caution">
    <text evidence="15">The sequence shown here is derived from an EMBL/GenBank/DDBJ whole genome shotgun (WGS) entry which is preliminary data.</text>
</comment>
<dbReference type="AlphaFoldDB" id="A0A0A6P3U4"/>
<feature type="domain" description="Glycosyl transferase family 51" evidence="13">
    <location>
        <begin position="57"/>
        <end position="214"/>
    </location>
</feature>
<accession>A0A0A6P3U4</accession>
<dbReference type="GO" id="GO:0008658">
    <property type="term" value="F:penicillin binding"/>
    <property type="evidence" value="ECO:0007669"/>
    <property type="project" value="InterPro"/>
</dbReference>
<organism evidence="15 16">
    <name type="scientific">Candidatus Thiomargarita nelsonii</name>
    <dbReference type="NCBI Taxonomy" id="1003181"/>
    <lineage>
        <taxon>Bacteria</taxon>
        <taxon>Pseudomonadati</taxon>
        <taxon>Pseudomonadota</taxon>
        <taxon>Gammaproteobacteria</taxon>
        <taxon>Thiotrichales</taxon>
        <taxon>Thiotrichaceae</taxon>
        <taxon>Thiomargarita</taxon>
    </lineage>
</organism>
<protein>
    <recommendedName>
        <fullName evidence="10">peptidoglycan glycosyltransferase</fullName>
        <ecNumber evidence="10">2.4.99.28</ecNumber>
    </recommendedName>
</protein>
<comment type="similarity">
    <text evidence="3">In the N-terminal section; belongs to the glycosyltransferase 51 family.</text>
</comment>
<evidence type="ECO:0000259" key="14">
    <source>
        <dbReference type="Pfam" id="PF06832"/>
    </source>
</evidence>
<dbReference type="GO" id="GO:0004180">
    <property type="term" value="F:carboxypeptidase activity"/>
    <property type="evidence" value="ECO:0007669"/>
    <property type="project" value="UniProtKB-KW"/>
</dbReference>
<comment type="catalytic activity">
    <reaction evidence="11">
        <text>[GlcNAc-(1-&gt;4)-Mur2Ac(oyl-L-Ala-gamma-D-Glu-L-Lys-D-Ala-D-Ala)](n)-di-trans,octa-cis-undecaprenyl diphosphate + beta-D-GlcNAc-(1-&gt;4)-Mur2Ac(oyl-L-Ala-gamma-D-Glu-L-Lys-D-Ala-D-Ala)-di-trans,octa-cis-undecaprenyl diphosphate = [GlcNAc-(1-&gt;4)-Mur2Ac(oyl-L-Ala-gamma-D-Glu-L-Lys-D-Ala-D-Ala)](n+1)-di-trans,octa-cis-undecaprenyl diphosphate + di-trans,octa-cis-undecaprenyl diphosphate + H(+)</text>
        <dbReference type="Rhea" id="RHEA:23708"/>
        <dbReference type="Rhea" id="RHEA-COMP:9602"/>
        <dbReference type="Rhea" id="RHEA-COMP:9603"/>
        <dbReference type="ChEBI" id="CHEBI:15378"/>
        <dbReference type="ChEBI" id="CHEBI:58405"/>
        <dbReference type="ChEBI" id="CHEBI:60033"/>
        <dbReference type="ChEBI" id="CHEBI:78435"/>
        <dbReference type="EC" id="2.4.99.28"/>
    </reaction>
</comment>
<dbReference type="InterPro" id="IPR036950">
    <property type="entry name" value="PBP_transglycosylase"/>
</dbReference>
<evidence type="ECO:0000256" key="11">
    <source>
        <dbReference type="ARBA" id="ARBA00049902"/>
    </source>
</evidence>
<evidence type="ECO:0000256" key="2">
    <source>
        <dbReference type="ARBA" id="ARBA00007090"/>
    </source>
</evidence>
<keyword evidence="8" id="KW-0378">Hydrolase</keyword>
<keyword evidence="5" id="KW-0645">Protease</keyword>
<dbReference type="PANTHER" id="PTHR32282">
    <property type="entry name" value="BINDING PROTEIN TRANSPEPTIDASE, PUTATIVE-RELATED"/>
    <property type="match status" value="1"/>
</dbReference>
<sequence length="714" mass="81130">MHKKYIWLTLTLATTILIWKTYSDLTPPPKTLTHSAVQKVQITDRHGTPLSITYQNDWNIHDYVPLHEIPENLQQIFILAEDKRFYEHNGTDWQARLHATWQNMKALRIVRGASTISEQTVRILHRRPRTFWSRWLENIEARQLEARFTKADILEFYLNQVPYASQRRGVVQAARYYFDRDLDTLNIKEMMALAILVRSPSRLDLRKNTTAIEAPIARFAKRLLASKLITQADYENILTNPLHLKDAHLSVQATHFVIYMLQNYQDLQSKGRLQTTLDATIQRTVQKILEQRVQTLRSKNVKNGAILVVDHQNQEILAWVSTGSQIDAILTPRQPGSTLKPFLYALALEKGWTAATLIHDTPLAEAVGTGMHSFRNYSHHYYGPLRLREALGNSLNIPAIRTIQFVGADTFLQRLRQIGLSSLIAHSDYYGKGLALGNGGITLFELVQAYTSLANQGDFHPLKVLRNAPPTSKHQIFTPEITSIIADILSDQDARSKEFGRSTLLRFPIQTAVKTGTSTDYRDAWAVGFNHRYTVGVWLGNLDQQPMSNVSGASGPALVLRAVFAELNRYEETQPLYLSPQLHKVNICRGTGQRATEDCPSRVEWFIAGTEPEEANQTIESQPLRLKQPSPGLQLAMDPRIPDEYEAFALKLSDTPLKEADIIEWLVDGKVIGTTSPDERQILWPVERGTHIAQARVSTSEKRLVTPIVRFYVK</sequence>
<evidence type="ECO:0000256" key="9">
    <source>
        <dbReference type="ARBA" id="ARBA00023268"/>
    </source>
</evidence>
<keyword evidence="7 15" id="KW-0808">Transferase</keyword>